<evidence type="ECO:0000256" key="1">
    <source>
        <dbReference type="SAM" id="Phobius"/>
    </source>
</evidence>
<protein>
    <submittedName>
        <fullName evidence="2">Uncharacterized protein</fullName>
    </submittedName>
</protein>
<organism evidence="2 3">
    <name type="scientific">Protopolystoma xenopodis</name>
    <dbReference type="NCBI Taxonomy" id="117903"/>
    <lineage>
        <taxon>Eukaryota</taxon>
        <taxon>Metazoa</taxon>
        <taxon>Spiralia</taxon>
        <taxon>Lophotrochozoa</taxon>
        <taxon>Platyhelminthes</taxon>
        <taxon>Monogenea</taxon>
        <taxon>Polyopisthocotylea</taxon>
        <taxon>Polystomatidea</taxon>
        <taxon>Polystomatidae</taxon>
        <taxon>Protopolystoma</taxon>
    </lineage>
</organism>
<accession>A0A3S5A9L6</accession>
<dbReference type="EMBL" id="CAAALY010120113">
    <property type="protein sequence ID" value="VEL31232.1"/>
    <property type="molecule type" value="Genomic_DNA"/>
</dbReference>
<keyword evidence="1" id="KW-1133">Transmembrane helix</keyword>
<proteinExistence type="predicted"/>
<dbReference type="Proteomes" id="UP000784294">
    <property type="component" value="Unassembled WGS sequence"/>
</dbReference>
<dbReference type="AlphaFoldDB" id="A0A3S5A9L6"/>
<gene>
    <name evidence="2" type="ORF">PXEA_LOCUS24672</name>
</gene>
<feature type="transmembrane region" description="Helical" evidence="1">
    <location>
        <begin position="57"/>
        <end position="75"/>
    </location>
</feature>
<reference evidence="2" key="1">
    <citation type="submission" date="2018-11" db="EMBL/GenBank/DDBJ databases">
        <authorList>
            <consortium name="Pathogen Informatics"/>
        </authorList>
    </citation>
    <scope>NUCLEOTIDE SEQUENCE</scope>
</reference>
<comment type="caution">
    <text evidence="2">The sequence shown here is derived from an EMBL/GenBank/DDBJ whole genome shotgun (WGS) entry which is preliminary data.</text>
</comment>
<keyword evidence="1" id="KW-0472">Membrane</keyword>
<keyword evidence="1" id="KW-0812">Transmembrane</keyword>
<evidence type="ECO:0000313" key="3">
    <source>
        <dbReference type="Proteomes" id="UP000784294"/>
    </source>
</evidence>
<sequence>MRLQLGVAFGFCIPPLIVPSLAGLLEPNDGQTTFSPTTGPTSLNESLFSLVRWRIQLMLYVWAVFVSFLTLLVGLREYLSHTFCQPSVFRASRYREVVIMTADRYSVQSVMHIYLYTIMHSIPTDTKTSTYPVLEA</sequence>
<name>A0A3S5A9L6_9PLAT</name>
<evidence type="ECO:0000313" key="2">
    <source>
        <dbReference type="EMBL" id="VEL31232.1"/>
    </source>
</evidence>
<keyword evidence="3" id="KW-1185">Reference proteome</keyword>